<dbReference type="PANTHER" id="PTHR46796">
    <property type="entry name" value="HTH-TYPE TRANSCRIPTIONAL ACTIVATOR RHAS-RELATED"/>
    <property type="match status" value="1"/>
</dbReference>
<dbReference type="Pfam" id="PF12833">
    <property type="entry name" value="HTH_18"/>
    <property type="match status" value="1"/>
</dbReference>
<evidence type="ECO:0000256" key="1">
    <source>
        <dbReference type="ARBA" id="ARBA00023015"/>
    </source>
</evidence>
<evidence type="ECO:0000256" key="3">
    <source>
        <dbReference type="ARBA" id="ARBA00023159"/>
    </source>
</evidence>
<keyword evidence="1" id="KW-0805">Transcription regulation</keyword>
<protein>
    <submittedName>
        <fullName evidence="6">AraC family transcriptional regulator</fullName>
    </submittedName>
</protein>
<dbReference type="InterPro" id="IPR050204">
    <property type="entry name" value="AraC_XylS_family_regulators"/>
</dbReference>
<keyword evidence="4" id="KW-0804">Transcription</keyword>
<dbReference type="Gene3D" id="1.10.10.60">
    <property type="entry name" value="Homeodomain-like"/>
    <property type="match status" value="2"/>
</dbReference>
<feature type="domain" description="HTH araC/xylS-type" evidence="5">
    <location>
        <begin position="122"/>
        <end position="220"/>
    </location>
</feature>
<keyword evidence="3" id="KW-0010">Activator</keyword>
<evidence type="ECO:0000259" key="5">
    <source>
        <dbReference type="PROSITE" id="PS01124"/>
    </source>
</evidence>
<dbReference type="GO" id="GO:0003700">
    <property type="term" value="F:DNA-binding transcription factor activity"/>
    <property type="evidence" value="ECO:0007669"/>
    <property type="project" value="InterPro"/>
</dbReference>
<keyword evidence="2" id="KW-0238">DNA-binding</keyword>
<evidence type="ECO:0000313" key="7">
    <source>
        <dbReference type="Proteomes" id="UP000757435"/>
    </source>
</evidence>
<reference evidence="6" key="2">
    <citation type="journal article" date="2022" name="Microbiol. Resour. Announc.">
        <title>Metagenome Sequencing to Explore Phylogenomics of Terrestrial Cyanobacteria.</title>
        <authorList>
            <person name="Ward R.D."/>
            <person name="Stajich J.E."/>
            <person name="Johansen J.R."/>
            <person name="Huntemann M."/>
            <person name="Clum A."/>
            <person name="Foster B."/>
            <person name="Foster B."/>
            <person name="Roux S."/>
            <person name="Palaniappan K."/>
            <person name="Varghese N."/>
            <person name="Mukherjee S."/>
            <person name="Reddy T.B.K."/>
            <person name="Daum C."/>
            <person name="Copeland A."/>
            <person name="Chen I.A."/>
            <person name="Ivanova N.N."/>
            <person name="Kyrpides N.C."/>
            <person name="Shapiro N."/>
            <person name="Eloe-Fadrosh E.A."/>
            <person name="Pietrasiak N."/>
        </authorList>
    </citation>
    <scope>NUCLEOTIDE SEQUENCE</scope>
    <source>
        <strain evidence="6">UHER 2000/2452</strain>
    </source>
</reference>
<accession>A0A951QGE0</accession>
<comment type="caution">
    <text evidence="6">The sequence shown here is derived from an EMBL/GenBank/DDBJ whole genome shotgun (WGS) entry which is preliminary data.</text>
</comment>
<dbReference type="AlphaFoldDB" id="A0A951QGE0"/>
<dbReference type="InterPro" id="IPR018062">
    <property type="entry name" value="HTH_AraC-typ_CS"/>
</dbReference>
<dbReference type="PROSITE" id="PS01124">
    <property type="entry name" value="HTH_ARAC_FAMILY_2"/>
    <property type="match status" value="1"/>
</dbReference>
<dbReference type="InterPro" id="IPR020449">
    <property type="entry name" value="Tscrpt_reg_AraC-type_HTH"/>
</dbReference>
<dbReference type="EMBL" id="JAHHHD010000048">
    <property type="protein sequence ID" value="MBW4661871.1"/>
    <property type="molecule type" value="Genomic_DNA"/>
</dbReference>
<dbReference type="InterPro" id="IPR018060">
    <property type="entry name" value="HTH_AraC"/>
</dbReference>
<dbReference type="InterPro" id="IPR009057">
    <property type="entry name" value="Homeodomain-like_sf"/>
</dbReference>
<dbReference type="SUPFAM" id="SSF46689">
    <property type="entry name" value="Homeodomain-like"/>
    <property type="match status" value="2"/>
</dbReference>
<dbReference type="PRINTS" id="PR00032">
    <property type="entry name" value="HTHARAC"/>
</dbReference>
<evidence type="ECO:0000256" key="2">
    <source>
        <dbReference type="ARBA" id="ARBA00023125"/>
    </source>
</evidence>
<evidence type="ECO:0000256" key="4">
    <source>
        <dbReference type="ARBA" id="ARBA00023163"/>
    </source>
</evidence>
<organism evidence="6 7">
    <name type="scientific">Drouetiella hepatica Uher 2000/2452</name>
    <dbReference type="NCBI Taxonomy" id="904376"/>
    <lineage>
        <taxon>Bacteria</taxon>
        <taxon>Bacillati</taxon>
        <taxon>Cyanobacteriota</taxon>
        <taxon>Cyanophyceae</taxon>
        <taxon>Oculatellales</taxon>
        <taxon>Oculatellaceae</taxon>
        <taxon>Drouetiella</taxon>
    </lineage>
</organism>
<dbReference type="Proteomes" id="UP000757435">
    <property type="component" value="Unassembled WGS sequence"/>
</dbReference>
<evidence type="ECO:0000313" key="6">
    <source>
        <dbReference type="EMBL" id="MBW4661871.1"/>
    </source>
</evidence>
<reference evidence="6" key="1">
    <citation type="submission" date="2021-05" db="EMBL/GenBank/DDBJ databases">
        <authorList>
            <person name="Pietrasiak N."/>
            <person name="Ward R."/>
            <person name="Stajich J.E."/>
            <person name="Kurbessoian T."/>
        </authorList>
    </citation>
    <scope>NUCLEOTIDE SEQUENCE</scope>
    <source>
        <strain evidence="6">UHER 2000/2452</strain>
    </source>
</reference>
<name>A0A951QGE0_9CYAN</name>
<sequence length="222" mass="24488">MVLRQGDVAIIPAGCSHHWRWLSPLAAANLFISPLLIREVSKDLVKGDPDSVCLIKHDVTSVPLLSALATELLSELETGSPHGKTYIDALTRSLAMYLVTHYSTAKVAEKTALSKPDDTRVAYAIDFIESHLGEDLPLAAIASASNMSVNHLCTIFKRTVGQSVHQFVIQQRIERAKILLRDRRKSLAEIAQETGFSSQSHFTTSFSKILGSTPSQYRQDFN</sequence>
<dbReference type="SMART" id="SM00342">
    <property type="entry name" value="HTH_ARAC"/>
    <property type="match status" value="1"/>
</dbReference>
<dbReference type="InterPro" id="IPR037923">
    <property type="entry name" value="HTH-like"/>
</dbReference>
<dbReference type="GO" id="GO:0043565">
    <property type="term" value="F:sequence-specific DNA binding"/>
    <property type="evidence" value="ECO:0007669"/>
    <property type="project" value="InterPro"/>
</dbReference>
<gene>
    <name evidence="6" type="ORF">KME15_24660</name>
</gene>
<proteinExistence type="predicted"/>
<dbReference type="PROSITE" id="PS00041">
    <property type="entry name" value="HTH_ARAC_FAMILY_1"/>
    <property type="match status" value="1"/>
</dbReference>
<dbReference type="PANTHER" id="PTHR46796:SF6">
    <property type="entry name" value="ARAC SUBFAMILY"/>
    <property type="match status" value="1"/>
</dbReference>
<dbReference type="SUPFAM" id="SSF51215">
    <property type="entry name" value="Regulatory protein AraC"/>
    <property type="match status" value="1"/>
</dbReference>